<gene>
    <name evidence="2" type="ORF">V6N11_036986</name>
</gene>
<evidence type="ECO:0000256" key="1">
    <source>
        <dbReference type="SAM" id="MobiDB-lite"/>
    </source>
</evidence>
<proteinExistence type="predicted"/>
<comment type="caution">
    <text evidence="2">The sequence shown here is derived from an EMBL/GenBank/DDBJ whole genome shotgun (WGS) entry which is preliminary data.</text>
</comment>
<feature type="compositionally biased region" description="Low complexity" evidence="1">
    <location>
        <begin position="52"/>
        <end position="61"/>
    </location>
</feature>
<sequence length="72" mass="8178">MPVFESAEFVPPNQRCWPENDHPFKRMFSGLTSQPLCKFWLTMHPRTKRPRSGASSSGPSAQPYLAGTFTLH</sequence>
<organism evidence="2 3">
    <name type="scientific">Hibiscus sabdariffa</name>
    <name type="common">roselle</name>
    <dbReference type="NCBI Taxonomy" id="183260"/>
    <lineage>
        <taxon>Eukaryota</taxon>
        <taxon>Viridiplantae</taxon>
        <taxon>Streptophyta</taxon>
        <taxon>Embryophyta</taxon>
        <taxon>Tracheophyta</taxon>
        <taxon>Spermatophyta</taxon>
        <taxon>Magnoliopsida</taxon>
        <taxon>eudicotyledons</taxon>
        <taxon>Gunneridae</taxon>
        <taxon>Pentapetalae</taxon>
        <taxon>rosids</taxon>
        <taxon>malvids</taxon>
        <taxon>Malvales</taxon>
        <taxon>Malvaceae</taxon>
        <taxon>Malvoideae</taxon>
        <taxon>Hibiscus</taxon>
    </lineage>
</organism>
<accession>A0ABR2RCK7</accession>
<evidence type="ECO:0000313" key="2">
    <source>
        <dbReference type="EMBL" id="KAK9010479.1"/>
    </source>
</evidence>
<reference evidence="2 3" key="1">
    <citation type="journal article" date="2024" name="G3 (Bethesda)">
        <title>Genome assembly of Hibiscus sabdariffa L. provides insights into metabolisms of medicinal natural products.</title>
        <authorList>
            <person name="Kim T."/>
        </authorList>
    </citation>
    <scope>NUCLEOTIDE SEQUENCE [LARGE SCALE GENOMIC DNA]</scope>
    <source>
        <strain evidence="2">TK-2024</strain>
        <tissue evidence="2">Old leaves</tissue>
    </source>
</reference>
<evidence type="ECO:0000313" key="3">
    <source>
        <dbReference type="Proteomes" id="UP001396334"/>
    </source>
</evidence>
<protein>
    <submittedName>
        <fullName evidence="2">Uncharacterized protein</fullName>
    </submittedName>
</protein>
<dbReference type="Proteomes" id="UP001396334">
    <property type="component" value="Unassembled WGS sequence"/>
</dbReference>
<keyword evidence="3" id="KW-1185">Reference proteome</keyword>
<name>A0ABR2RCK7_9ROSI</name>
<dbReference type="EMBL" id="JBBPBN010000024">
    <property type="protein sequence ID" value="KAK9010479.1"/>
    <property type="molecule type" value="Genomic_DNA"/>
</dbReference>
<feature type="region of interest" description="Disordered" evidence="1">
    <location>
        <begin position="46"/>
        <end position="72"/>
    </location>
</feature>